<evidence type="ECO:0000256" key="1">
    <source>
        <dbReference type="SAM" id="MobiDB-lite"/>
    </source>
</evidence>
<feature type="compositionally biased region" description="Basic and acidic residues" evidence="1">
    <location>
        <begin position="1064"/>
        <end position="1075"/>
    </location>
</feature>
<feature type="region of interest" description="Disordered" evidence="1">
    <location>
        <begin position="1255"/>
        <end position="1377"/>
    </location>
</feature>
<evidence type="ECO:0000259" key="2">
    <source>
        <dbReference type="PROSITE" id="PS50097"/>
    </source>
</evidence>
<dbReference type="SUPFAM" id="SSF54695">
    <property type="entry name" value="POZ domain"/>
    <property type="match status" value="1"/>
</dbReference>
<feature type="compositionally biased region" description="Basic and acidic residues" evidence="1">
    <location>
        <begin position="220"/>
        <end position="234"/>
    </location>
</feature>
<keyword evidence="4" id="KW-1185">Reference proteome</keyword>
<feature type="compositionally biased region" description="Acidic residues" evidence="1">
    <location>
        <begin position="1325"/>
        <end position="1335"/>
    </location>
</feature>
<feature type="region of interest" description="Disordered" evidence="1">
    <location>
        <begin position="1022"/>
        <end position="1093"/>
    </location>
</feature>
<feature type="compositionally biased region" description="Polar residues" evidence="1">
    <location>
        <begin position="517"/>
        <end position="532"/>
    </location>
</feature>
<dbReference type="Pfam" id="PF00651">
    <property type="entry name" value="BTB"/>
    <property type="match status" value="1"/>
</dbReference>
<feature type="compositionally biased region" description="Basic and acidic residues" evidence="1">
    <location>
        <begin position="1214"/>
        <end position="1225"/>
    </location>
</feature>
<sequence>MNAERRSGWKRQHRVAYDGCTRSGAEHKSPPKVVEKERAKLLRDFQIQADKCSYVDMQRYWWPGFEMQLVGELQRQQNNSQFCDTLLQTEGISVPVHSCVLAALSPYLSWKLSSSPSPPSGQKYQLQLQAVKAQTLLKLVGLLYSGEMEVKGSVEQNDVLALARRFGITDLKEGGIWRAEPQERRRKNPESERQNGFQAEKEKRRDESRTTKDAQVQAEMAERKDTDAPAEKRTTTSTGTQTVIAVERSLVRFIDCSTQVAPPTPEPGAQGLDLPVMLQPQSITQVKQLSSMSCPVIPSMHSGVPSDGNSPLSNPCRIVTNSTSTPALSRDMLTFQRSLDDDSNSQRHQEDSTVQQSSEFEESIQVLADCGTNSENGKRETADSRRDTEQPSQFNRDETPEKERAKSSDKKHVCVGMKSLAKMKQMQEMKETTQISAKVKLRRKNTGEMWEVVRGQDTLSSFTSLKQDKTPNTDVLNVPPPPSTVQPSSDQNPDSLFLQPATTNSPKSPPNPNTLSDSQEPSNNCFTPNQNDGIEASPVLQGQGSVEESDEQIEKLLEDIMMGLNILPNLERDCSGAHHGQQSQGGGSSVCHIPVAHKEARHSHMQAGVSTAGCVFYQDLGVPNCSTDTAQNLPSCSALSSVLPDTALIQQQQDFSSQYHSSVRSMWQRDGMNHQRTALSKTRESVCPAAPTARSLIPSAFFSAGQKINYSAFQEPSSRPNLHKFDSFPLTNGNEPQSIHTLPLPCMADFRIPRCLSPLEPCTSSANYQCVLNNSMNIGNKFQQQPSLQRRPWLAENPVSLQLPLSTITPRKNESASLPQDINGRCWSKLRQEHVELKQPNGVTWTGSCTGKEVAKRKTASADQPNPLELKYKPRKMKELNTTGVKVARKRKKTKSTSHQQDAAGSILTYKDVKISDATKSKINLSICQVSLSSNNVLAKEREKAAGALSSPSKFVGKPNQSLLVRESLRKIRRQPGLNADRTPIKTRGFVKIIQELLSETSPENVVAAQSVVEGVVNKQEVVRRKRGRPKKNPPALTAPNNIPAVDKEDSHNEGSHQQTVSLPKDDLEKGDKTKQRCKKRRRNRSKEAGEVQMKKSIEIDCQPEGDITDINPDIRVPGVNKRPRMVILKEFQKLIKSQTLKMRKSKENKQTNKPVRVAESDRVATLDSTCKKSTEVFVKNVEIVQPQDRSKREGSQAVVTIDKNHNQVFNESTEEKSKSQREESGSYTSKEPSVISGGKLPAFSFAALEEVSKLSADREPPLKNPDEGASNTTQQTAVQDEEGSPPSDLPQKDKPSDDYLLSQTPEKTGPGLSDAGGIGRTPDCEEEEDEEEVDVLLYSPVKLQSREDGLHNIQIIPDEEEEEDVDEVDVTGDEEE</sequence>
<feature type="region of interest" description="Disordered" evidence="1">
    <location>
        <begin position="462"/>
        <end position="550"/>
    </location>
</feature>
<dbReference type="GO" id="GO:0032968">
    <property type="term" value="P:positive regulation of transcription elongation by RNA polymerase II"/>
    <property type="evidence" value="ECO:0007669"/>
    <property type="project" value="InterPro"/>
</dbReference>
<dbReference type="Proteomes" id="UP001153269">
    <property type="component" value="Unassembled WGS sequence"/>
</dbReference>
<dbReference type="Gene3D" id="3.30.710.10">
    <property type="entry name" value="Potassium Channel Kv1.1, Chain A"/>
    <property type="match status" value="1"/>
</dbReference>
<dbReference type="PANTHER" id="PTHR47639:SF1">
    <property type="entry name" value="BTB_POZ DOMAIN-CONTAINING PROTEIN 18"/>
    <property type="match status" value="1"/>
</dbReference>
<accession>A0A9N7TR38</accession>
<dbReference type="InterPro" id="IPR042915">
    <property type="entry name" value="BTBD18"/>
</dbReference>
<feature type="region of interest" description="Disordered" evidence="1">
    <location>
        <begin position="179"/>
        <end position="241"/>
    </location>
</feature>
<evidence type="ECO:0000313" key="3">
    <source>
        <dbReference type="EMBL" id="CAB1417606.1"/>
    </source>
</evidence>
<reference evidence="3" key="1">
    <citation type="submission" date="2020-03" db="EMBL/GenBank/DDBJ databases">
        <authorList>
            <person name="Weist P."/>
        </authorList>
    </citation>
    <scope>NUCLEOTIDE SEQUENCE</scope>
</reference>
<feature type="region of interest" description="Disordered" evidence="1">
    <location>
        <begin position="1187"/>
        <end position="1237"/>
    </location>
</feature>
<comment type="caution">
    <text evidence="3">The sequence shown here is derived from an EMBL/GenBank/DDBJ whole genome shotgun (WGS) entry which is preliminary data.</text>
</comment>
<feature type="domain" description="BTB" evidence="2">
    <location>
        <begin position="83"/>
        <end position="152"/>
    </location>
</feature>
<evidence type="ECO:0000313" key="4">
    <source>
        <dbReference type="Proteomes" id="UP001153269"/>
    </source>
</evidence>
<feature type="compositionally biased region" description="Basic and acidic residues" evidence="1">
    <location>
        <begin position="338"/>
        <end position="351"/>
    </location>
</feature>
<dbReference type="EMBL" id="CADEAL010000272">
    <property type="protein sequence ID" value="CAB1417606.1"/>
    <property type="molecule type" value="Genomic_DNA"/>
</dbReference>
<feature type="compositionally biased region" description="Basic and acidic residues" evidence="1">
    <location>
        <begin position="376"/>
        <end position="412"/>
    </location>
</feature>
<feature type="compositionally biased region" description="Basic and acidic residues" evidence="1">
    <location>
        <begin position="179"/>
        <end position="212"/>
    </location>
</feature>
<feature type="compositionally biased region" description="Acidic residues" evidence="1">
    <location>
        <begin position="1358"/>
        <end position="1377"/>
    </location>
</feature>
<protein>
    <recommendedName>
        <fullName evidence="2">BTB domain-containing protein</fullName>
    </recommendedName>
</protein>
<feature type="compositionally biased region" description="Basic and acidic residues" evidence="1">
    <location>
        <begin position="1255"/>
        <end position="1267"/>
    </location>
</feature>
<proteinExistence type="predicted"/>
<dbReference type="InterPro" id="IPR000210">
    <property type="entry name" value="BTB/POZ_dom"/>
</dbReference>
<feature type="compositionally biased region" description="Polar residues" evidence="1">
    <location>
        <begin position="1270"/>
        <end position="1279"/>
    </location>
</feature>
<feature type="compositionally biased region" description="Basic residues" evidence="1">
    <location>
        <begin position="1076"/>
        <end position="1085"/>
    </location>
</feature>
<organism evidence="3 4">
    <name type="scientific">Pleuronectes platessa</name>
    <name type="common">European plaice</name>
    <dbReference type="NCBI Taxonomy" id="8262"/>
    <lineage>
        <taxon>Eukaryota</taxon>
        <taxon>Metazoa</taxon>
        <taxon>Chordata</taxon>
        <taxon>Craniata</taxon>
        <taxon>Vertebrata</taxon>
        <taxon>Euteleostomi</taxon>
        <taxon>Actinopterygii</taxon>
        <taxon>Neopterygii</taxon>
        <taxon>Teleostei</taxon>
        <taxon>Neoteleostei</taxon>
        <taxon>Acanthomorphata</taxon>
        <taxon>Carangaria</taxon>
        <taxon>Pleuronectiformes</taxon>
        <taxon>Pleuronectoidei</taxon>
        <taxon>Pleuronectidae</taxon>
        <taxon>Pleuronectes</taxon>
    </lineage>
</organism>
<feature type="region of interest" description="Disordered" evidence="1">
    <location>
        <begin position="303"/>
        <end position="413"/>
    </location>
</feature>
<feature type="compositionally biased region" description="Polar residues" evidence="1">
    <location>
        <begin position="307"/>
        <end position="327"/>
    </location>
</feature>
<name>A0A9N7TR38_PLEPL</name>
<dbReference type="SMART" id="SM00225">
    <property type="entry name" value="BTB"/>
    <property type="match status" value="1"/>
</dbReference>
<gene>
    <name evidence="3" type="ORF">PLEPLA_LOCUS5425</name>
</gene>
<dbReference type="PROSITE" id="PS50097">
    <property type="entry name" value="BTB"/>
    <property type="match status" value="1"/>
</dbReference>
<feature type="compositionally biased region" description="Basic and acidic residues" evidence="1">
    <location>
        <begin position="1046"/>
        <end position="1055"/>
    </location>
</feature>
<dbReference type="PANTHER" id="PTHR47639">
    <property type="entry name" value="BTB/POZ DOMAIN-CONTAINING PROTEIN 18"/>
    <property type="match status" value="1"/>
</dbReference>
<dbReference type="InterPro" id="IPR011333">
    <property type="entry name" value="SKP1/BTB/POZ_sf"/>
</dbReference>